<name>A0A336KDX4_CULSO</name>
<keyword evidence="6 8" id="KW-0472">Membrane</keyword>
<gene>
    <name evidence="9" type="primary">CSON008877</name>
</gene>
<dbReference type="PANTHER" id="PTHR12316:SF17">
    <property type="entry name" value="NINJURIN C, ISOFORM D"/>
    <property type="match status" value="1"/>
</dbReference>
<dbReference type="EMBL" id="UFQT01000340">
    <property type="protein sequence ID" value="SSX23381.1"/>
    <property type="molecule type" value="Genomic_DNA"/>
</dbReference>
<keyword evidence="3 8" id="KW-0812">Transmembrane</keyword>
<evidence type="ECO:0000256" key="5">
    <source>
        <dbReference type="ARBA" id="ARBA00022989"/>
    </source>
</evidence>
<dbReference type="GO" id="GO:0042246">
    <property type="term" value="P:tissue regeneration"/>
    <property type="evidence" value="ECO:0007669"/>
    <property type="project" value="InterPro"/>
</dbReference>
<evidence type="ECO:0000313" key="9">
    <source>
        <dbReference type="EMBL" id="SSX03014.1"/>
    </source>
</evidence>
<dbReference type="InterPro" id="IPR007007">
    <property type="entry name" value="Ninjurin"/>
</dbReference>
<reference evidence="10" key="2">
    <citation type="submission" date="2018-07" db="EMBL/GenBank/DDBJ databases">
        <authorList>
            <person name="Quirk P.G."/>
            <person name="Krulwich T.A."/>
        </authorList>
    </citation>
    <scope>NUCLEOTIDE SEQUENCE</scope>
</reference>
<keyword evidence="4" id="KW-0130">Cell adhesion</keyword>
<accession>A0A336KDX4</accession>
<organism evidence="9">
    <name type="scientific">Culicoides sonorensis</name>
    <name type="common">Biting midge</name>
    <dbReference type="NCBI Taxonomy" id="179676"/>
    <lineage>
        <taxon>Eukaryota</taxon>
        <taxon>Metazoa</taxon>
        <taxon>Ecdysozoa</taxon>
        <taxon>Arthropoda</taxon>
        <taxon>Hexapoda</taxon>
        <taxon>Insecta</taxon>
        <taxon>Pterygota</taxon>
        <taxon>Neoptera</taxon>
        <taxon>Endopterygota</taxon>
        <taxon>Diptera</taxon>
        <taxon>Nematocera</taxon>
        <taxon>Chironomoidea</taxon>
        <taxon>Ceratopogonidae</taxon>
        <taxon>Ceratopogoninae</taxon>
        <taxon>Culicoides</taxon>
        <taxon>Monoculicoides</taxon>
    </lineage>
</organism>
<keyword evidence="5 8" id="KW-1133">Transmembrane helix</keyword>
<evidence type="ECO:0000256" key="7">
    <source>
        <dbReference type="SAM" id="MobiDB-lite"/>
    </source>
</evidence>
<reference evidence="9" key="1">
    <citation type="submission" date="2018-04" db="EMBL/GenBank/DDBJ databases">
        <authorList>
            <person name="Go L.Y."/>
            <person name="Mitchell J.A."/>
        </authorList>
    </citation>
    <scope>NUCLEOTIDE SEQUENCE</scope>
    <source>
        <tissue evidence="9">Whole organism</tissue>
    </source>
</reference>
<evidence type="ECO:0000256" key="3">
    <source>
        <dbReference type="ARBA" id="ARBA00022692"/>
    </source>
</evidence>
<sequence>MKQQTQQLPSQSDDSTPDGANVGKFVKKLRTIDINNYATRKSVAVGLLDLALLTSNAAQLKYLLAYGSTHEYYVLLYVLVVLSIALQVFQALLIIILAIIYDLNKLEEQRRADVINSVLVGLTVFTVVVNVILSVFEMREVPPNIK</sequence>
<protein>
    <submittedName>
        <fullName evidence="9">CSON008877 protein</fullName>
    </submittedName>
</protein>
<evidence type="ECO:0000256" key="6">
    <source>
        <dbReference type="ARBA" id="ARBA00023136"/>
    </source>
</evidence>
<feature type="transmembrane region" description="Helical" evidence="8">
    <location>
        <begin position="72"/>
        <end position="101"/>
    </location>
</feature>
<dbReference type="EMBL" id="UFQS01000340">
    <property type="protein sequence ID" value="SSX03014.1"/>
    <property type="molecule type" value="Genomic_DNA"/>
</dbReference>
<proteinExistence type="inferred from homology"/>
<evidence type="ECO:0000256" key="8">
    <source>
        <dbReference type="SAM" id="Phobius"/>
    </source>
</evidence>
<evidence type="ECO:0000313" key="10">
    <source>
        <dbReference type="EMBL" id="SSX23381.1"/>
    </source>
</evidence>
<feature type="transmembrane region" description="Helical" evidence="8">
    <location>
        <begin position="113"/>
        <end position="136"/>
    </location>
</feature>
<evidence type="ECO:0000256" key="2">
    <source>
        <dbReference type="ARBA" id="ARBA00008141"/>
    </source>
</evidence>
<feature type="compositionally biased region" description="Polar residues" evidence="7">
    <location>
        <begin position="1"/>
        <end position="14"/>
    </location>
</feature>
<dbReference type="AlphaFoldDB" id="A0A336KDX4"/>
<feature type="region of interest" description="Disordered" evidence="7">
    <location>
        <begin position="1"/>
        <end position="20"/>
    </location>
</feature>
<dbReference type="GO" id="GO:0007155">
    <property type="term" value="P:cell adhesion"/>
    <property type="evidence" value="ECO:0007669"/>
    <property type="project" value="UniProtKB-KW"/>
</dbReference>
<evidence type="ECO:0000256" key="1">
    <source>
        <dbReference type="ARBA" id="ARBA00004141"/>
    </source>
</evidence>
<dbReference type="PANTHER" id="PTHR12316">
    <property type="entry name" value="NINJURIN-RELATED"/>
    <property type="match status" value="1"/>
</dbReference>
<comment type="subcellular location">
    <subcellularLocation>
        <location evidence="1">Membrane</location>
        <topology evidence="1">Multi-pass membrane protein</topology>
    </subcellularLocation>
</comment>
<evidence type="ECO:0000256" key="4">
    <source>
        <dbReference type="ARBA" id="ARBA00022889"/>
    </source>
</evidence>
<dbReference type="VEuPathDB" id="VectorBase:CSON008877"/>
<dbReference type="OMA" id="GSTHEYY"/>
<comment type="similarity">
    <text evidence="2">Belongs to the ninjurin family.</text>
</comment>
<dbReference type="GO" id="GO:0016020">
    <property type="term" value="C:membrane"/>
    <property type="evidence" value="ECO:0007669"/>
    <property type="project" value="UniProtKB-SubCell"/>
</dbReference>
<dbReference type="Pfam" id="PF04923">
    <property type="entry name" value="Ninjurin"/>
    <property type="match status" value="1"/>
</dbReference>